<dbReference type="AlphaFoldDB" id="B0XIT4"/>
<evidence type="ECO:0000313" key="1">
    <source>
        <dbReference type="EMBL" id="EDS29675.1"/>
    </source>
</evidence>
<accession>B0XIT4</accession>
<organism>
    <name type="scientific">Culex quinquefasciatus</name>
    <name type="common">Southern house mosquito</name>
    <name type="synonym">Culex pungens</name>
    <dbReference type="NCBI Taxonomy" id="7176"/>
    <lineage>
        <taxon>Eukaryota</taxon>
        <taxon>Metazoa</taxon>
        <taxon>Ecdysozoa</taxon>
        <taxon>Arthropoda</taxon>
        <taxon>Hexapoda</taxon>
        <taxon>Insecta</taxon>
        <taxon>Pterygota</taxon>
        <taxon>Neoptera</taxon>
        <taxon>Endopterygota</taxon>
        <taxon>Diptera</taxon>
        <taxon>Nematocera</taxon>
        <taxon>Culicoidea</taxon>
        <taxon>Culicidae</taxon>
        <taxon>Culicinae</taxon>
        <taxon>Culicini</taxon>
        <taxon>Culex</taxon>
        <taxon>Culex</taxon>
    </lineage>
</organism>
<proteinExistence type="predicted"/>
<keyword evidence="3" id="KW-1185">Reference proteome</keyword>
<evidence type="ECO:0000313" key="2">
    <source>
        <dbReference type="EnsemblMetazoa" id="CPIJ019374-PA"/>
    </source>
</evidence>
<protein>
    <submittedName>
        <fullName evidence="1 2">Ovarian tumor protein</fullName>
    </submittedName>
</protein>
<gene>
    <name evidence="2" type="primary">6053481</name>
    <name evidence="1" type="ORF">CpipJ_CPIJ019374</name>
</gene>
<dbReference type="EnsemblMetazoa" id="CPIJ019374-RA">
    <property type="protein sequence ID" value="CPIJ019374-PA"/>
    <property type="gene ID" value="CPIJ019374"/>
</dbReference>
<dbReference type="KEGG" id="cqu:CpipJ_CPIJ019374"/>
<reference evidence="1" key="1">
    <citation type="submission" date="2007-03" db="EMBL/GenBank/DDBJ databases">
        <title>Annotation of Culex pipiens quinquefasciatus.</title>
        <authorList>
            <consortium name="The Broad Institute Genome Sequencing Platform"/>
            <person name="Atkinson P.W."/>
            <person name="Hemingway J."/>
            <person name="Christensen B.M."/>
            <person name="Higgs S."/>
            <person name="Kodira C."/>
            <person name="Hannick L."/>
            <person name="Megy K."/>
            <person name="O'Leary S."/>
            <person name="Pearson M."/>
            <person name="Haas B.J."/>
            <person name="Mauceli E."/>
            <person name="Wortman J.R."/>
            <person name="Lee N.H."/>
            <person name="Guigo R."/>
            <person name="Stanke M."/>
            <person name="Alvarado L."/>
            <person name="Amedeo P."/>
            <person name="Antoine C.H."/>
            <person name="Arensburger P."/>
            <person name="Bidwell S.L."/>
            <person name="Crawford M."/>
            <person name="Camaro F."/>
            <person name="Devon K."/>
            <person name="Engels R."/>
            <person name="Hammond M."/>
            <person name="Howarth C."/>
            <person name="Koehrsen M."/>
            <person name="Lawson D."/>
            <person name="Montgomery P."/>
            <person name="Nene V."/>
            <person name="Nusbaum C."/>
            <person name="Puiu D."/>
            <person name="Romero-Severson J."/>
            <person name="Severson D.W."/>
            <person name="Shumway M."/>
            <person name="Sisk P."/>
            <person name="Stolte C."/>
            <person name="Zeng Q."/>
            <person name="Eisenstadt E."/>
            <person name="Fraser-Liggett C."/>
            <person name="Strausberg R."/>
            <person name="Galagan J."/>
            <person name="Birren B."/>
            <person name="Collins F.H."/>
        </authorList>
    </citation>
    <scope>NUCLEOTIDE SEQUENCE [LARGE SCALE GENOMIC DNA]</scope>
    <source>
        <strain evidence="1">JHB</strain>
    </source>
</reference>
<dbReference type="EMBL" id="DS233376">
    <property type="protein sequence ID" value="EDS29675.1"/>
    <property type="molecule type" value="Genomic_DNA"/>
</dbReference>
<name>B0XIT4_CULQU</name>
<dbReference type="VEuPathDB" id="VectorBase:CPIJ019374"/>
<dbReference type="Proteomes" id="UP000002320">
    <property type="component" value="Unassembled WGS sequence"/>
</dbReference>
<dbReference type="InParanoid" id="B0XIT4"/>
<evidence type="ECO:0000313" key="3">
    <source>
        <dbReference type="Proteomes" id="UP000002320"/>
    </source>
</evidence>
<reference evidence="2" key="2">
    <citation type="submission" date="2020-05" db="UniProtKB">
        <authorList>
            <consortium name="EnsemblMetazoa"/>
        </authorList>
    </citation>
    <scope>IDENTIFICATION</scope>
    <source>
        <strain evidence="2">JHB</strain>
    </source>
</reference>
<sequence>MGLRRGKKRSFKRIDPSHLVRARPLIRTISSLKEKGTTGSMSPEMGPVCSDHSRNKYSMFSCTTEKSAKIAFAGCENSDEYKRYQLHHENKIIL</sequence>
<dbReference type="HOGENOM" id="CLU_2388387_0_0_1"/>